<evidence type="ECO:0000256" key="4">
    <source>
        <dbReference type="ARBA" id="ARBA00010561"/>
    </source>
</evidence>
<dbReference type="AlphaFoldDB" id="A0A7G8QAL8"/>
<organism evidence="20 21">
    <name type="scientific">Dyella telluris</name>
    <dbReference type="NCBI Taxonomy" id="2763498"/>
    <lineage>
        <taxon>Bacteria</taxon>
        <taxon>Pseudomonadati</taxon>
        <taxon>Pseudomonadota</taxon>
        <taxon>Gammaproteobacteria</taxon>
        <taxon>Lysobacterales</taxon>
        <taxon>Rhodanobacteraceae</taxon>
        <taxon>Dyella</taxon>
    </lineage>
</organism>
<dbReference type="Proteomes" id="UP000515873">
    <property type="component" value="Chromosome"/>
</dbReference>
<comment type="catalytic activity">
    <reaction evidence="18 19">
        <text>alpha-ribazole 5'-phosphate + adenosylcob(III)inamide-GDP = adenosylcob(III)alamin 5'-phosphate + GMP + H(+)</text>
        <dbReference type="Rhea" id="RHEA:23560"/>
        <dbReference type="ChEBI" id="CHEBI:15378"/>
        <dbReference type="ChEBI" id="CHEBI:57918"/>
        <dbReference type="ChEBI" id="CHEBI:58115"/>
        <dbReference type="ChEBI" id="CHEBI:60487"/>
        <dbReference type="ChEBI" id="CHEBI:60493"/>
        <dbReference type="EC" id="2.7.8.26"/>
    </reaction>
</comment>
<evidence type="ECO:0000256" key="5">
    <source>
        <dbReference type="ARBA" id="ARBA00013200"/>
    </source>
</evidence>
<evidence type="ECO:0000256" key="7">
    <source>
        <dbReference type="ARBA" id="ARBA00022475"/>
    </source>
</evidence>
<dbReference type="EMBL" id="CP060412">
    <property type="protein sequence ID" value="QNK03826.1"/>
    <property type="molecule type" value="Genomic_DNA"/>
</dbReference>
<dbReference type="UniPathway" id="UPA00148">
    <property type="reaction ID" value="UER00238"/>
</dbReference>
<dbReference type="GO" id="GO:0051073">
    <property type="term" value="F:adenosylcobinamide-GDP ribazoletransferase activity"/>
    <property type="evidence" value="ECO:0007669"/>
    <property type="project" value="UniProtKB-UniRule"/>
</dbReference>
<dbReference type="GO" id="GO:0009236">
    <property type="term" value="P:cobalamin biosynthetic process"/>
    <property type="evidence" value="ECO:0007669"/>
    <property type="project" value="UniProtKB-UniRule"/>
</dbReference>
<proteinExistence type="inferred from homology"/>
<comment type="cofactor">
    <cofactor evidence="1 19">
        <name>Mg(2+)</name>
        <dbReference type="ChEBI" id="CHEBI:18420"/>
    </cofactor>
</comment>
<evidence type="ECO:0000256" key="17">
    <source>
        <dbReference type="ARBA" id="ARBA00048623"/>
    </source>
</evidence>
<keyword evidence="9 19" id="KW-0808">Transferase</keyword>
<comment type="function">
    <text evidence="14 19">Joins adenosylcobinamide-GDP and alpha-ribazole to generate adenosylcobalamin (Ado-cobalamin). Also synthesizes adenosylcobalamin 5'-phosphate from adenosylcobinamide-GDP and alpha-ribazole 5'-phosphate.</text>
</comment>
<name>A0A7G8QAL8_9GAMM</name>
<evidence type="ECO:0000256" key="19">
    <source>
        <dbReference type="HAMAP-Rule" id="MF_00719"/>
    </source>
</evidence>
<dbReference type="HAMAP" id="MF_00719">
    <property type="entry name" value="CobS"/>
    <property type="match status" value="1"/>
</dbReference>
<evidence type="ECO:0000256" key="11">
    <source>
        <dbReference type="ARBA" id="ARBA00022842"/>
    </source>
</evidence>
<evidence type="ECO:0000256" key="9">
    <source>
        <dbReference type="ARBA" id="ARBA00022679"/>
    </source>
</evidence>
<evidence type="ECO:0000256" key="1">
    <source>
        <dbReference type="ARBA" id="ARBA00001946"/>
    </source>
</evidence>
<dbReference type="RefSeq" id="WP_187059291.1">
    <property type="nucleotide sequence ID" value="NZ_CP060412.1"/>
</dbReference>
<dbReference type="GO" id="GO:0005886">
    <property type="term" value="C:plasma membrane"/>
    <property type="evidence" value="ECO:0007669"/>
    <property type="project" value="UniProtKB-SubCell"/>
</dbReference>
<evidence type="ECO:0000256" key="12">
    <source>
        <dbReference type="ARBA" id="ARBA00022989"/>
    </source>
</evidence>
<feature type="transmembrane region" description="Helical" evidence="19">
    <location>
        <begin position="32"/>
        <end position="52"/>
    </location>
</feature>
<feature type="transmembrane region" description="Helical" evidence="19">
    <location>
        <begin position="108"/>
        <end position="127"/>
    </location>
</feature>
<dbReference type="PANTHER" id="PTHR34148">
    <property type="entry name" value="ADENOSYLCOBINAMIDE-GDP RIBAZOLETRANSFERASE"/>
    <property type="match status" value="1"/>
</dbReference>
<keyword evidence="11 19" id="KW-0460">Magnesium</keyword>
<evidence type="ECO:0000256" key="2">
    <source>
        <dbReference type="ARBA" id="ARBA00004651"/>
    </source>
</evidence>
<evidence type="ECO:0000256" key="8">
    <source>
        <dbReference type="ARBA" id="ARBA00022573"/>
    </source>
</evidence>
<evidence type="ECO:0000256" key="14">
    <source>
        <dbReference type="ARBA" id="ARBA00025228"/>
    </source>
</evidence>
<dbReference type="EC" id="2.7.8.26" evidence="5 19"/>
<accession>A0A7G8QAL8</accession>
<feature type="transmembrane region" description="Helical" evidence="19">
    <location>
        <begin position="134"/>
        <end position="157"/>
    </location>
</feature>
<evidence type="ECO:0000256" key="6">
    <source>
        <dbReference type="ARBA" id="ARBA00015850"/>
    </source>
</evidence>
<evidence type="ECO:0000256" key="10">
    <source>
        <dbReference type="ARBA" id="ARBA00022692"/>
    </source>
</evidence>
<dbReference type="InterPro" id="IPR003805">
    <property type="entry name" value="CobS"/>
</dbReference>
<dbReference type="PANTHER" id="PTHR34148:SF1">
    <property type="entry name" value="ADENOSYLCOBINAMIDE-GDP RIBAZOLETRANSFERASE"/>
    <property type="match status" value="1"/>
</dbReference>
<dbReference type="KEGG" id="dtl:H8F01_13700"/>
<evidence type="ECO:0000256" key="16">
    <source>
        <dbReference type="ARBA" id="ARBA00032853"/>
    </source>
</evidence>
<comment type="similarity">
    <text evidence="4 19">Belongs to the CobS family.</text>
</comment>
<feature type="transmembrane region" description="Helical" evidence="19">
    <location>
        <begin position="177"/>
        <end position="206"/>
    </location>
</feature>
<dbReference type="NCBIfam" id="TIGR00317">
    <property type="entry name" value="cobS"/>
    <property type="match status" value="1"/>
</dbReference>
<evidence type="ECO:0000313" key="21">
    <source>
        <dbReference type="Proteomes" id="UP000515873"/>
    </source>
</evidence>
<evidence type="ECO:0000256" key="15">
    <source>
        <dbReference type="ARBA" id="ARBA00032605"/>
    </source>
</evidence>
<keyword evidence="21" id="KW-1185">Reference proteome</keyword>
<comment type="pathway">
    <text evidence="3 19">Cofactor biosynthesis; adenosylcobalamin biosynthesis; adenosylcobalamin from cob(II)yrinate a,c-diamide: step 7/7.</text>
</comment>
<keyword evidence="12 19" id="KW-1133">Transmembrane helix</keyword>
<evidence type="ECO:0000256" key="13">
    <source>
        <dbReference type="ARBA" id="ARBA00023136"/>
    </source>
</evidence>
<keyword evidence="13 19" id="KW-0472">Membrane</keyword>
<comment type="subcellular location">
    <subcellularLocation>
        <location evidence="2 19">Cell membrane</location>
        <topology evidence="2 19">Multi-pass membrane protein</topology>
    </subcellularLocation>
</comment>
<evidence type="ECO:0000256" key="18">
    <source>
        <dbReference type="ARBA" id="ARBA00049504"/>
    </source>
</evidence>
<feature type="transmembrane region" description="Helical" evidence="19">
    <location>
        <begin position="59"/>
        <end position="78"/>
    </location>
</feature>
<reference evidence="20 21" key="1">
    <citation type="submission" date="2020-08" db="EMBL/GenBank/DDBJ databases">
        <title>Dyella sp. G9 isolated from forest soil.</title>
        <authorList>
            <person name="Fu J."/>
            <person name="Qiu L."/>
        </authorList>
    </citation>
    <scope>NUCLEOTIDE SEQUENCE [LARGE SCALE GENOMIC DNA]</scope>
    <source>
        <strain evidence="20 21">G9</strain>
    </source>
</reference>
<dbReference type="GO" id="GO:0008818">
    <property type="term" value="F:cobalamin 5'-phosphate synthase activity"/>
    <property type="evidence" value="ECO:0007669"/>
    <property type="project" value="UniProtKB-UniRule"/>
</dbReference>
<protein>
    <recommendedName>
        <fullName evidence="6 19">Adenosylcobinamide-GDP ribazoletransferase</fullName>
        <ecNumber evidence="5 19">2.7.8.26</ecNumber>
    </recommendedName>
    <alternativeName>
        <fullName evidence="16 19">Cobalamin synthase</fullName>
    </alternativeName>
    <alternativeName>
        <fullName evidence="15 19">Cobalamin-5'-phosphate synthase</fullName>
    </alternativeName>
</protein>
<dbReference type="Pfam" id="PF02654">
    <property type="entry name" value="CobS"/>
    <property type="match status" value="1"/>
</dbReference>
<gene>
    <name evidence="19" type="primary">cobS</name>
    <name evidence="20" type="ORF">H8F01_13700</name>
</gene>
<keyword evidence="7 19" id="KW-1003">Cell membrane</keyword>
<comment type="catalytic activity">
    <reaction evidence="17 19">
        <text>alpha-ribazole + adenosylcob(III)inamide-GDP = adenosylcob(III)alamin + GMP + H(+)</text>
        <dbReference type="Rhea" id="RHEA:16049"/>
        <dbReference type="ChEBI" id="CHEBI:10329"/>
        <dbReference type="ChEBI" id="CHEBI:15378"/>
        <dbReference type="ChEBI" id="CHEBI:18408"/>
        <dbReference type="ChEBI" id="CHEBI:58115"/>
        <dbReference type="ChEBI" id="CHEBI:60487"/>
        <dbReference type="EC" id="2.7.8.26"/>
    </reaction>
</comment>
<keyword evidence="8 19" id="KW-0169">Cobalamin biosynthesis</keyword>
<evidence type="ECO:0000313" key="20">
    <source>
        <dbReference type="EMBL" id="QNK03826.1"/>
    </source>
</evidence>
<sequence length="239" mass="24842">MMRGLFAAIGFLTRLPVPARVFDGARSPSAQLAWYPAVGLLIGGLLWCLGWLLSGAPPLLAAALLLAGWVVLTGALHLDGLADSADAWVGGMGDRERTLAIMKDPRSGPIGVTAVVLVLLLKFAALASLPHPSAVLVVAPLLGRAALTFAFMTTPYVRSAGIGSGLVGESPLACTAALLLAVVLSVLTGWHGVRALVAALLVFAWWRWACRRRLGGMTGDTCGALTELTEMAVLVAWAL</sequence>
<dbReference type="NCBIfam" id="NF001278">
    <property type="entry name" value="PRK00235.1-5"/>
    <property type="match status" value="1"/>
</dbReference>
<evidence type="ECO:0000256" key="3">
    <source>
        <dbReference type="ARBA" id="ARBA00004663"/>
    </source>
</evidence>
<keyword evidence="10 19" id="KW-0812">Transmembrane</keyword>